<protein>
    <recommendedName>
        <fullName evidence="5">DIS3-like exonuclease 2</fullName>
        <ecNumber evidence="5">3.1.13.-</ecNumber>
    </recommendedName>
</protein>
<dbReference type="PANTHER" id="PTHR23355">
    <property type="entry name" value="RIBONUCLEASE"/>
    <property type="match status" value="1"/>
</dbReference>
<dbReference type="InterPro" id="IPR028591">
    <property type="entry name" value="DIS3L2"/>
</dbReference>
<accession>A0A0K6FTS2</accession>
<dbReference type="PROSITE" id="PS01175">
    <property type="entry name" value="RIBONUCLEASE_II"/>
    <property type="match status" value="1"/>
</dbReference>
<feature type="compositionally biased region" description="Polar residues" evidence="7">
    <location>
        <begin position="50"/>
        <end position="65"/>
    </location>
</feature>
<keyword evidence="1 5" id="KW-0963">Cytoplasm</keyword>
<keyword evidence="10" id="KW-1185">Reference proteome</keyword>
<comment type="function">
    <text evidence="5">3'-5'-exoribonuclease that specifically recognizes RNAs polyuridylated at their 3' end and mediates their degradation. Component of an exosome-independent RNA degradation pathway that mediates degradation of cytoplasmic mRNAs that have been deadenylated and subsequently uridylated at their 3'.</text>
</comment>
<evidence type="ECO:0000256" key="2">
    <source>
        <dbReference type="ARBA" id="ARBA00022723"/>
    </source>
</evidence>
<evidence type="ECO:0000256" key="3">
    <source>
        <dbReference type="ARBA" id="ARBA00022842"/>
    </source>
</evidence>
<dbReference type="GO" id="GO:1990074">
    <property type="term" value="P:polyuridylation-dependent mRNA catabolic process"/>
    <property type="evidence" value="ECO:0007669"/>
    <property type="project" value="UniProtKB-UniRule"/>
</dbReference>
<feature type="compositionally biased region" description="Low complexity" evidence="7">
    <location>
        <begin position="98"/>
        <end position="113"/>
    </location>
</feature>
<keyword evidence="3 5" id="KW-0460">Magnesium</keyword>
<evidence type="ECO:0000313" key="9">
    <source>
        <dbReference type="EMBL" id="CUA69389.1"/>
    </source>
</evidence>
<feature type="site" description="Important for catalytic activity" evidence="5">
    <location>
        <position position="981"/>
    </location>
</feature>
<dbReference type="FunFam" id="2.40.50.690:FF:000001">
    <property type="entry name" value="Cell wall biogenesis protein"/>
    <property type="match status" value="1"/>
</dbReference>
<feature type="region of interest" description="Disordered" evidence="7">
    <location>
        <begin position="1"/>
        <end position="348"/>
    </location>
</feature>
<feature type="domain" description="RNB" evidence="8">
    <location>
        <begin position="961"/>
        <end position="1299"/>
    </location>
</feature>
<feature type="compositionally biased region" description="Low complexity" evidence="7">
    <location>
        <begin position="150"/>
        <end position="168"/>
    </location>
</feature>
<feature type="compositionally biased region" description="Polar residues" evidence="7">
    <location>
        <begin position="173"/>
        <end position="188"/>
    </location>
</feature>
<dbReference type="Pfam" id="PF17877">
    <property type="entry name" value="Dis3l2_C_term"/>
    <property type="match status" value="1"/>
</dbReference>
<evidence type="ECO:0000313" key="10">
    <source>
        <dbReference type="Proteomes" id="UP000044841"/>
    </source>
</evidence>
<dbReference type="FunFam" id="2.40.50.700:FF:000002">
    <property type="entry name" value="Cell wall biogenesis protein"/>
    <property type="match status" value="1"/>
</dbReference>
<evidence type="ECO:0000256" key="6">
    <source>
        <dbReference type="SAM" id="Coils"/>
    </source>
</evidence>
<dbReference type="PANTHER" id="PTHR23355:SF9">
    <property type="entry name" value="DIS3-LIKE EXONUCLEASE 2"/>
    <property type="match status" value="1"/>
</dbReference>
<keyword evidence="5" id="KW-0269">Exonuclease</keyword>
<feature type="compositionally biased region" description="Low complexity" evidence="7">
    <location>
        <begin position="202"/>
        <end position="224"/>
    </location>
</feature>
<evidence type="ECO:0000259" key="8">
    <source>
        <dbReference type="SMART" id="SM00955"/>
    </source>
</evidence>
<evidence type="ECO:0000256" key="5">
    <source>
        <dbReference type="HAMAP-Rule" id="MF_03045"/>
    </source>
</evidence>
<dbReference type="Gene3D" id="2.40.50.140">
    <property type="entry name" value="Nucleic acid-binding proteins"/>
    <property type="match status" value="1"/>
</dbReference>
<feature type="region of interest" description="Disordered" evidence="7">
    <location>
        <begin position="552"/>
        <end position="573"/>
    </location>
</feature>
<feature type="compositionally biased region" description="Low complexity" evidence="7">
    <location>
        <begin position="256"/>
        <end position="274"/>
    </location>
</feature>
<feature type="binding site" evidence="5">
    <location>
        <position position="982"/>
    </location>
    <ligand>
        <name>Mg(2+)</name>
        <dbReference type="ChEBI" id="CHEBI:18420"/>
    </ligand>
</feature>
<keyword evidence="6" id="KW-0175">Coiled coil</keyword>
<dbReference type="SMART" id="SM00955">
    <property type="entry name" value="RNB"/>
    <property type="match status" value="1"/>
</dbReference>
<organism evidence="9 10">
    <name type="scientific">Rhizoctonia solani</name>
    <dbReference type="NCBI Taxonomy" id="456999"/>
    <lineage>
        <taxon>Eukaryota</taxon>
        <taxon>Fungi</taxon>
        <taxon>Dikarya</taxon>
        <taxon>Basidiomycota</taxon>
        <taxon>Agaricomycotina</taxon>
        <taxon>Agaricomycetes</taxon>
        <taxon>Cantharellales</taxon>
        <taxon>Ceratobasidiaceae</taxon>
        <taxon>Rhizoctonia</taxon>
    </lineage>
</organism>
<dbReference type="EMBL" id="CYGV01000779">
    <property type="protein sequence ID" value="CUA69389.1"/>
    <property type="molecule type" value="Genomic_DNA"/>
</dbReference>
<keyword evidence="5" id="KW-0378">Hydrolase</keyword>
<dbReference type="InterPro" id="IPR050180">
    <property type="entry name" value="RNR_Ribonuclease"/>
</dbReference>
<sequence>MTDSSAHAPAQAPSVPSPTNTNANTNEKKPNGGNRNNNNNNARQKRGPSRQASVSNGPSGNQPKDNANGSGANTGANANSGAKSQPRPQRKPSTNIGASSPAPVPQVAAAVASDGSRPPSTDGNKKNDNRRSNNNNGQRRDSQSGGRGQGNNRRGSNRQPSQSRQQSGDQAKASPSTENPAPTPSNDAQRLLERAITDMKTAAQQQQSAAAPPAPQQSAAPVSSLGLNAPVFQPGASIYPTPGAPTDLPPRHRKSASTGSHSSPGSFNSPSYASMQGFSPNLHSMREDVAEEGEIDEEAQFQRRNPQPPVGTFSAPRFAALAQQQQQVQPTQEEPEVLGPTGRPQLAPSFQFGARRRTNTNPANAPALPEDDLGFQFPQQHHYQPEAQAQQAQSQQIAPAQPQVHRRTGSEVSGMLAEQMALQAQIEALQQQQQQLLQQQIATGALPTFAGAANLGAGRQMQNHRRIQSQQIPVGGGMGNFGNLPGGPIGNFGNVNLNGGIGLGIPPEQNPNAPRGHGRRHSVNVINKSPGGGETLGQFNYSYEQDGYGDGFAPPPTGHNRQASRSDASWRINGGAGAIGNSFGQGTAELAQAQAQLQSLQQFRAAAGGHHQKMPSFSFPNMLPNMMAANMMSFGGGLNVLQQQQQQFQMQLQQQSNQPQRKSLFAPYLPQASLPPLLAAGKLVVGILRVNKRNRSDAYVSTEVLDADIYICGSKDRNRALEGDIVAVELLDVDEVWGTKKEKEEKKRKKEENAAYDVRGAIGRKNDKKKDDVEVEGQGLMLFEDEEVTDEVKPQFAGHVVAVVERMPGQLFSGTLGLLRPSSAATKEKQEAERREREGDRYDEQAAKKDMERPKIVWFKPTDKRVPLIAIPTEQAPPDFVTNSEAYADRLFVACIKRHPISSLHPFGTLVEELGPIGDVEVETSALLKDCNFPTEEFTDNVTKCLPPLPWTIPDREYETRRDFRSERVFTIDPATAKDMDDALHVQVNDDGTYDVGIHITDVSYFVKPNTALDRDARKRATSVYLVQRAVPMLPPTLSEELCSLVPGKERLTFSAVFTMTQDARVIKKWFGRSIIKSAAKLSYGEVQAVIDGNNLVSENLDPQHSANAIEGDLRILQSLAKQMHERRIDNGTLSVQSLKLKFDIDESGAPVDCSDEAQTEANNLVAEFMILANTAVAQQIAVHLPEQALLRRHEEPIERRLIAFKERAARLGHEVDTSSAGALQKSFNAIQDPIARRILEILCSKAMHRAKYFCTGMLDIAKYSHYALAEPLYTHFTSPIRRYADIIVHRQLESVLSPSSDVKFTMDRDSVAKVAQQCNIKKGSAKLAQEQSAHLFLCLLISDLTQKYGPVVRQARVVGVLDAAFDVLIPEFGIEKRVHVDQMPIDNHVFEEHSHTLQIYWSTRDVISWLAENSDDEHLKKVKQTAEQHAVKMELTSRSVHDERALFDEDEEDEIVLSRPAPPVDAAEETSKQRKLSKAKVEPQFEGLRRTSAGHRIQDIRELMSVPVIVTADLTKSPPVIKVYSVNPYAEAVPTPTKK</sequence>
<dbReference type="Gene3D" id="2.40.50.700">
    <property type="match status" value="1"/>
</dbReference>
<feature type="coiled-coil region" evidence="6">
    <location>
        <begin position="412"/>
        <end position="439"/>
    </location>
</feature>
<name>A0A0K6FTS2_9AGAM</name>
<dbReference type="InterPro" id="IPR001900">
    <property type="entry name" value="RNase_II/R"/>
</dbReference>
<dbReference type="GO" id="GO:0000175">
    <property type="term" value="F:3'-5'-RNA exonuclease activity"/>
    <property type="evidence" value="ECO:0007669"/>
    <property type="project" value="UniProtKB-UniRule"/>
</dbReference>
<gene>
    <name evidence="9" type="ORF">RSOLAG22IIIB_03914</name>
</gene>
<keyword evidence="4 5" id="KW-0694">RNA-binding</keyword>
<evidence type="ECO:0000256" key="7">
    <source>
        <dbReference type="SAM" id="MobiDB-lite"/>
    </source>
</evidence>
<feature type="region of interest" description="Disordered" evidence="7">
    <location>
        <begin position="382"/>
        <end position="409"/>
    </location>
</feature>
<dbReference type="InterPro" id="IPR012340">
    <property type="entry name" value="NA-bd_OB-fold"/>
</dbReference>
<dbReference type="Pfam" id="PF00773">
    <property type="entry name" value="RNB"/>
    <property type="match status" value="1"/>
</dbReference>
<dbReference type="GO" id="GO:0003723">
    <property type="term" value="F:RNA binding"/>
    <property type="evidence" value="ECO:0007669"/>
    <property type="project" value="UniProtKB-KW"/>
</dbReference>
<dbReference type="Pfam" id="PF17849">
    <property type="entry name" value="OB_Dis3"/>
    <property type="match status" value="1"/>
</dbReference>
<evidence type="ECO:0000256" key="4">
    <source>
        <dbReference type="ARBA" id="ARBA00022884"/>
    </source>
</evidence>
<feature type="region of interest" description="Disordered" evidence="7">
    <location>
        <begin position="822"/>
        <end position="847"/>
    </location>
</feature>
<feature type="region of interest" description="Disordered" evidence="7">
    <location>
        <begin position="356"/>
        <end position="375"/>
    </location>
</feature>
<dbReference type="InterPro" id="IPR041093">
    <property type="entry name" value="Dis3l2-like_C"/>
</dbReference>
<feature type="compositionally biased region" description="Low complexity" evidence="7">
    <location>
        <begin position="31"/>
        <end position="42"/>
    </location>
</feature>
<comment type="cofactor">
    <cofactor evidence="5">
        <name>Mg(2+)</name>
        <dbReference type="ChEBI" id="CHEBI:18420"/>
    </cofactor>
    <cofactor evidence="5">
        <name>Mn(2+)</name>
        <dbReference type="ChEBI" id="CHEBI:29035"/>
    </cofactor>
</comment>
<feature type="binding site" evidence="5">
    <location>
        <position position="973"/>
    </location>
    <ligand>
        <name>Mg(2+)</name>
        <dbReference type="ChEBI" id="CHEBI:18420"/>
    </ligand>
</feature>
<feature type="compositionally biased region" description="Low complexity" evidence="7">
    <location>
        <begin position="66"/>
        <end position="82"/>
    </location>
</feature>
<comment type="subcellular location">
    <subcellularLocation>
        <location evidence="5">Cytoplasm</location>
    </subcellularLocation>
    <subcellularLocation>
        <location evidence="5">Cytoplasm</location>
        <location evidence="5">P-body</location>
    </subcellularLocation>
</comment>
<dbReference type="Gene3D" id="2.40.50.690">
    <property type="match status" value="1"/>
</dbReference>
<dbReference type="GO" id="GO:0000932">
    <property type="term" value="C:P-body"/>
    <property type="evidence" value="ECO:0007669"/>
    <property type="project" value="UniProtKB-SubCell"/>
</dbReference>
<comment type="similarity">
    <text evidence="5">Belongs to the RNR ribonuclease family. DIS3L2 subfamily.</text>
</comment>
<reference evidence="9 10" key="1">
    <citation type="submission" date="2015-07" db="EMBL/GenBank/DDBJ databases">
        <authorList>
            <person name="Noorani M."/>
        </authorList>
    </citation>
    <scope>NUCLEOTIDE SEQUENCE [LARGE SCALE GENOMIC DNA]</scope>
    <source>
        <strain evidence="9">BBA 69670</strain>
    </source>
</reference>
<dbReference type="HAMAP" id="MF_03045">
    <property type="entry name" value="DIS3L2"/>
    <property type="match status" value="1"/>
</dbReference>
<keyword evidence="2 5" id="KW-0479">Metal-binding</keyword>
<dbReference type="GO" id="GO:0000956">
    <property type="term" value="P:nuclear-transcribed mRNA catabolic process"/>
    <property type="evidence" value="ECO:0007669"/>
    <property type="project" value="UniProtKB-UniRule"/>
</dbReference>
<dbReference type="EC" id="3.1.13.-" evidence="5"/>
<dbReference type="GO" id="GO:0046872">
    <property type="term" value="F:metal ion binding"/>
    <property type="evidence" value="ECO:0007669"/>
    <property type="project" value="UniProtKB-KW"/>
</dbReference>
<feature type="compositionally biased region" description="Low complexity" evidence="7">
    <location>
        <begin position="382"/>
        <end position="403"/>
    </location>
</feature>
<feature type="compositionally biased region" description="Acidic residues" evidence="7">
    <location>
        <begin position="289"/>
        <end position="299"/>
    </location>
</feature>
<dbReference type="Proteomes" id="UP000044841">
    <property type="component" value="Unassembled WGS sequence"/>
</dbReference>
<feature type="compositionally biased region" description="Basic and acidic residues" evidence="7">
    <location>
        <begin position="826"/>
        <end position="847"/>
    </location>
</feature>
<dbReference type="InterPro" id="IPR041505">
    <property type="entry name" value="Dis3_CSD2"/>
</dbReference>
<feature type="compositionally biased region" description="Low complexity" evidence="7">
    <location>
        <begin position="323"/>
        <end position="332"/>
    </location>
</feature>
<dbReference type="InterPro" id="IPR022966">
    <property type="entry name" value="RNase_II/R_CS"/>
</dbReference>
<evidence type="ECO:0000256" key="1">
    <source>
        <dbReference type="ARBA" id="ARBA00022490"/>
    </source>
</evidence>
<keyword evidence="5" id="KW-0464">Manganese</keyword>
<proteinExistence type="inferred from homology"/>
<keyword evidence="5" id="KW-0540">Nuclease</keyword>
<dbReference type="SUPFAM" id="SSF50249">
    <property type="entry name" value="Nucleic acid-binding proteins"/>
    <property type="match status" value="3"/>
</dbReference>